<dbReference type="Proteomes" id="UP000789706">
    <property type="component" value="Unassembled WGS sequence"/>
</dbReference>
<evidence type="ECO:0000313" key="2">
    <source>
        <dbReference type="Proteomes" id="UP000789706"/>
    </source>
</evidence>
<sequence>GVRLDCELANARVGVYTFYIQDTNINFTNIQSLKEMLDVNNPYITYLQYISEISHQYITKLSLIIHTNIPELDQKTNNMFTALNSSNTSIWINDDNILDCNVLNNNSDSSAYNNSHHVGHKIIFPATFVESLYNMFQHYQDTIVLVHIRKSDLFIIVTCNLKWLKIKASSFPEQKVEDISNVTELPHTYFLLILHPDDKPMSPDNYDEIVQAEIPNSATNLKTYTTVITSIVHDLCGYLNPNTLCITVEENGHKQ</sequence>
<feature type="non-terminal residue" evidence="1">
    <location>
        <position position="255"/>
    </location>
</feature>
<protein>
    <submittedName>
        <fullName evidence="1">3279_t:CDS:1</fullName>
    </submittedName>
</protein>
<dbReference type="AlphaFoldDB" id="A0A9N9D9X6"/>
<proteinExistence type="predicted"/>
<name>A0A9N9D9X6_9GLOM</name>
<gene>
    <name evidence="1" type="ORF">DEBURN_LOCUS10630</name>
</gene>
<dbReference type="OrthoDB" id="2437716at2759"/>
<feature type="non-terminal residue" evidence="1">
    <location>
        <position position="1"/>
    </location>
</feature>
<accession>A0A9N9D9X6</accession>
<organism evidence="1 2">
    <name type="scientific">Diversispora eburnea</name>
    <dbReference type="NCBI Taxonomy" id="1213867"/>
    <lineage>
        <taxon>Eukaryota</taxon>
        <taxon>Fungi</taxon>
        <taxon>Fungi incertae sedis</taxon>
        <taxon>Mucoromycota</taxon>
        <taxon>Glomeromycotina</taxon>
        <taxon>Glomeromycetes</taxon>
        <taxon>Diversisporales</taxon>
        <taxon>Diversisporaceae</taxon>
        <taxon>Diversispora</taxon>
    </lineage>
</organism>
<evidence type="ECO:0000313" key="1">
    <source>
        <dbReference type="EMBL" id="CAG8627542.1"/>
    </source>
</evidence>
<keyword evidence="2" id="KW-1185">Reference proteome</keyword>
<reference evidence="1" key="1">
    <citation type="submission" date="2021-06" db="EMBL/GenBank/DDBJ databases">
        <authorList>
            <person name="Kallberg Y."/>
            <person name="Tangrot J."/>
            <person name="Rosling A."/>
        </authorList>
    </citation>
    <scope>NUCLEOTIDE SEQUENCE</scope>
    <source>
        <strain evidence="1">AZ414A</strain>
    </source>
</reference>
<comment type="caution">
    <text evidence="1">The sequence shown here is derived from an EMBL/GenBank/DDBJ whole genome shotgun (WGS) entry which is preliminary data.</text>
</comment>
<dbReference type="EMBL" id="CAJVPK010003472">
    <property type="protein sequence ID" value="CAG8627542.1"/>
    <property type="molecule type" value="Genomic_DNA"/>
</dbReference>